<dbReference type="AlphaFoldDB" id="A0A1I3U4W5"/>
<reference evidence="3" key="1">
    <citation type="submission" date="2016-10" db="EMBL/GenBank/DDBJ databases">
        <authorList>
            <person name="Varghese N."/>
            <person name="Submissions S."/>
        </authorList>
    </citation>
    <scope>NUCLEOTIDE SEQUENCE [LARGE SCALE GENOMIC DNA]</scope>
    <source>
        <strain evidence="3">CGMCC 1.3704</strain>
    </source>
</reference>
<dbReference type="GO" id="GO:0045227">
    <property type="term" value="P:capsule polysaccharide biosynthetic process"/>
    <property type="evidence" value="ECO:0007669"/>
    <property type="project" value="InterPro"/>
</dbReference>
<dbReference type="EMBL" id="FOSB01000004">
    <property type="protein sequence ID" value="SFJ77962.1"/>
    <property type="molecule type" value="Genomic_DNA"/>
</dbReference>
<dbReference type="Gene3D" id="3.40.1190.10">
    <property type="entry name" value="Mur-like, catalytic domain"/>
    <property type="match status" value="1"/>
</dbReference>
<keyword evidence="3" id="KW-1185">Reference proteome</keyword>
<dbReference type="GO" id="GO:0016020">
    <property type="term" value="C:membrane"/>
    <property type="evidence" value="ECO:0007669"/>
    <property type="project" value="InterPro"/>
</dbReference>
<sequence length="122" mass="14128">MDELAYLMIFFVFVLVVGLWEKYKLDRRLKKIPTRILVNGIRGKSTVTRLVMGILKQDGRKVIGKTTGTSARMFYWDKEEEDPIIRGLQGPNINEQMKITDKVVKRRADAFVSECMAVNPEY</sequence>
<proteinExistence type="predicted"/>
<keyword evidence="1" id="KW-0472">Membrane</keyword>
<dbReference type="SUPFAM" id="SSF53623">
    <property type="entry name" value="MurD-like peptide ligases, catalytic domain"/>
    <property type="match status" value="1"/>
</dbReference>
<evidence type="ECO:0000256" key="1">
    <source>
        <dbReference type="SAM" id="Phobius"/>
    </source>
</evidence>
<protein>
    <submittedName>
        <fullName evidence="2">Poly-gamma-glutamate synthase PgsB/CapB</fullName>
    </submittedName>
</protein>
<gene>
    <name evidence="2" type="ORF">SAMN04487936_104169</name>
</gene>
<dbReference type="GO" id="GO:0005524">
    <property type="term" value="F:ATP binding"/>
    <property type="evidence" value="ECO:0007669"/>
    <property type="project" value="InterPro"/>
</dbReference>
<dbReference type="Proteomes" id="UP000183557">
    <property type="component" value="Unassembled WGS sequence"/>
</dbReference>
<organism evidence="2 3">
    <name type="scientific">Halobacillus dabanensis</name>
    <dbReference type="NCBI Taxonomy" id="240302"/>
    <lineage>
        <taxon>Bacteria</taxon>
        <taxon>Bacillati</taxon>
        <taxon>Bacillota</taxon>
        <taxon>Bacilli</taxon>
        <taxon>Bacillales</taxon>
        <taxon>Bacillaceae</taxon>
        <taxon>Halobacillus</taxon>
    </lineage>
</organism>
<keyword evidence="1" id="KW-0812">Transmembrane</keyword>
<accession>A0A1I3U4W5</accession>
<evidence type="ECO:0000313" key="3">
    <source>
        <dbReference type="Proteomes" id="UP000183557"/>
    </source>
</evidence>
<dbReference type="InterPro" id="IPR008337">
    <property type="entry name" value="Capsule_biosynth_CapB"/>
</dbReference>
<feature type="transmembrane region" description="Helical" evidence="1">
    <location>
        <begin position="6"/>
        <end position="23"/>
    </location>
</feature>
<dbReference type="PRINTS" id="PR01758">
    <property type="entry name" value="CAPSULEPROTB"/>
</dbReference>
<name>A0A1I3U4W5_HALDA</name>
<dbReference type="InterPro" id="IPR036565">
    <property type="entry name" value="Mur-like_cat_sf"/>
</dbReference>
<evidence type="ECO:0000313" key="2">
    <source>
        <dbReference type="EMBL" id="SFJ77962.1"/>
    </source>
</evidence>
<keyword evidence="1" id="KW-1133">Transmembrane helix</keyword>